<dbReference type="GO" id="GO:0008236">
    <property type="term" value="F:serine-type peptidase activity"/>
    <property type="evidence" value="ECO:0007669"/>
    <property type="project" value="UniProtKB-KW"/>
</dbReference>
<evidence type="ECO:0000256" key="5">
    <source>
        <dbReference type="ARBA" id="ARBA00022825"/>
    </source>
</evidence>
<evidence type="ECO:0000259" key="7">
    <source>
        <dbReference type="Pfam" id="PF02016"/>
    </source>
</evidence>
<feature type="active site" description="Charge relay system" evidence="6">
    <location>
        <position position="266"/>
    </location>
</feature>
<name>D1ABK4_THECD</name>
<dbReference type="MEROPS" id="S66.001"/>
<dbReference type="InterPro" id="IPR029062">
    <property type="entry name" value="Class_I_gatase-like"/>
</dbReference>
<dbReference type="STRING" id="471852.Tcur_1664"/>
<evidence type="ECO:0000256" key="3">
    <source>
        <dbReference type="ARBA" id="ARBA00022670"/>
    </source>
</evidence>
<dbReference type="eggNOG" id="COG1619">
    <property type="taxonomic scope" value="Bacteria"/>
</dbReference>
<reference evidence="9 10" key="1">
    <citation type="journal article" date="2011" name="Stand. Genomic Sci.">
        <title>Complete genome sequence of Thermomonospora curvata type strain (B9).</title>
        <authorList>
            <person name="Chertkov O."/>
            <person name="Sikorski J."/>
            <person name="Nolan M."/>
            <person name="Lapidus A."/>
            <person name="Lucas S."/>
            <person name="Del Rio T.G."/>
            <person name="Tice H."/>
            <person name="Cheng J.F."/>
            <person name="Goodwin L."/>
            <person name="Pitluck S."/>
            <person name="Liolios K."/>
            <person name="Ivanova N."/>
            <person name="Mavromatis K."/>
            <person name="Mikhailova N."/>
            <person name="Ovchinnikova G."/>
            <person name="Pati A."/>
            <person name="Chen A."/>
            <person name="Palaniappan K."/>
            <person name="Djao O.D."/>
            <person name="Land M."/>
            <person name="Hauser L."/>
            <person name="Chang Y.J."/>
            <person name="Jeffries C.D."/>
            <person name="Brettin T."/>
            <person name="Han C."/>
            <person name="Detter J.C."/>
            <person name="Rohde M."/>
            <person name="Goker M."/>
            <person name="Woyke T."/>
            <person name="Bristow J."/>
            <person name="Eisen J.A."/>
            <person name="Markowitz V."/>
            <person name="Hugenholtz P."/>
            <person name="Klenk H.P."/>
            <person name="Kyrpides N.C."/>
        </authorList>
    </citation>
    <scope>NUCLEOTIDE SEQUENCE [LARGE SCALE GENOMIC DNA]</scope>
    <source>
        <strain evidence="10">ATCC 19995 / DSM 43183 / JCM 3096 / KCTC 9072 / NBRC 15933 / NCIMB 10081 / Henssen B9</strain>
    </source>
</reference>
<keyword evidence="10" id="KW-1185">Reference proteome</keyword>
<evidence type="ECO:0000256" key="4">
    <source>
        <dbReference type="ARBA" id="ARBA00022801"/>
    </source>
</evidence>
<dbReference type="CDD" id="cd07025">
    <property type="entry name" value="Peptidase_S66"/>
    <property type="match status" value="1"/>
</dbReference>
<accession>D1ABK4</accession>
<dbReference type="InterPro" id="IPR027478">
    <property type="entry name" value="LdcA_N"/>
</dbReference>
<keyword evidence="5" id="KW-0720">Serine protease</keyword>
<dbReference type="AlphaFoldDB" id="D1ABK4"/>
<dbReference type="GO" id="GO:0004180">
    <property type="term" value="F:carboxypeptidase activity"/>
    <property type="evidence" value="ECO:0007669"/>
    <property type="project" value="UniProtKB-KW"/>
</dbReference>
<dbReference type="KEGG" id="tcu:Tcur_1664"/>
<evidence type="ECO:0000256" key="6">
    <source>
        <dbReference type="PIRSR" id="PIRSR028757-1"/>
    </source>
</evidence>
<keyword evidence="2 9" id="KW-0121">Carboxypeptidase</keyword>
<feature type="active site" description="Nucleophile" evidence="6">
    <location>
        <position position="106"/>
    </location>
</feature>
<dbReference type="Gene3D" id="3.40.50.10740">
    <property type="entry name" value="Class I glutamine amidotransferase-like"/>
    <property type="match status" value="1"/>
</dbReference>
<dbReference type="InterPro" id="IPR003507">
    <property type="entry name" value="S66_fam"/>
</dbReference>
<dbReference type="GO" id="GO:0006508">
    <property type="term" value="P:proteolysis"/>
    <property type="evidence" value="ECO:0007669"/>
    <property type="project" value="UniProtKB-KW"/>
</dbReference>
<proteinExistence type="inferred from homology"/>
<comment type="similarity">
    <text evidence="1">Belongs to the peptidase S66 family.</text>
</comment>
<dbReference type="RefSeq" id="WP_012852024.1">
    <property type="nucleotide sequence ID" value="NC_013510.1"/>
</dbReference>
<keyword evidence="4" id="KW-0378">Hydrolase</keyword>
<dbReference type="Pfam" id="PF02016">
    <property type="entry name" value="Peptidase_S66"/>
    <property type="match status" value="1"/>
</dbReference>
<evidence type="ECO:0000259" key="8">
    <source>
        <dbReference type="Pfam" id="PF17676"/>
    </source>
</evidence>
<dbReference type="SUPFAM" id="SSF52317">
    <property type="entry name" value="Class I glutamine amidotransferase-like"/>
    <property type="match status" value="1"/>
</dbReference>
<dbReference type="Gene3D" id="3.50.30.60">
    <property type="entry name" value="LD-carboxypeptidase A C-terminal domain-like"/>
    <property type="match status" value="1"/>
</dbReference>
<evidence type="ECO:0000313" key="9">
    <source>
        <dbReference type="EMBL" id="ACY97240.1"/>
    </source>
</evidence>
<keyword evidence="3" id="KW-0645">Protease</keyword>
<dbReference type="HOGENOM" id="CLU_034346_3_1_11"/>
<dbReference type="InterPro" id="IPR040921">
    <property type="entry name" value="Peptidase_S66C"/>
</dbReference>
<dbReference type="Pfam" id="PF17676">
    <property type="entry name" value="Peptidase_S66C"/>
    <property type="match status" value="1"/>
</dbReference>
<dbReference type="PANTHER" id="PTHR30237">
    <property type="entry name" value="MURAMOYLTETRAPEPTIDE CARBOXYPEPTIDASE"/>
    <property type="match status" value="1"/>
</dbReference>
<protein>
    <submittedName>
        <fullName evidence="9">Peptidase U61 LD-carboxypeptidase A</fullName>
    </submittedName>
</protein>
<feature type="domain" description="LD-carboxypeptidase C-terminal" evidence="8">
    <location>
        <begin position="169"/>
        <end position="281"/>
    </location>
</feature>
<dbReference type="Proteomes" id="UP000001918">
    <property type="component" value="Chromosome"/>
</dbReference>
<evidence type="ECO:0000256" key="1">
    <source>
        <dbReference type="ARBA" id="ARBA00010233"/>
    </source>
</evidence>
<dbReference type="EMBL" id="CP001738">
    <property type="protein sequence ID" value="ACY97240.1"/>
    <property type="molecule type" value="Genomic_DNA"/>
</dbReference>
<dbReference type="PANTHER" id="PTHR30237:SF2">
    <property type="entry name" value="MUREIN TETRAPEPTIDE CARBOXYPEPTIDASE"/>
    <property type="match status" value="1"/>
</dbReference>
<evidence type="ECO:0000313" key="10">
    <source>
        <dbReference type="Proteomes" id="UP000001918"/>
    </source>
</evidence>
<organism evidence="9 10">
    <name type="scientific">Thermomonospora curvata (strain ATCC 19995 / DSM 43183 / JCM 3096 / KCTC 9072 / NBRC 15933 / NCIMB 10081 / Henssen B9)</name>
    <dbReference type="NCBI Taxonomy" id="471852"/>
    <lineage>
        <taxon>Bacteria</taxon>
        <taxon>Bacillati</taxon>
        <taxon>Actinomycetota</taxon>
        <taxon>Actinomycetes</taxon>
        <taxon>Streptosporangiales</taxon>
        <taxon>Thermomonosporaceae</taxon>
        <taxon>Thermomonospora</taxon>
    </lineage>
</organism>
<dbReference type="SUPFAM" id="SSF141986">
    <property type="entry name" value="LD-carboxypeptidase A C-terminal domain-like"/>
    <property type="match status" value="1"/>
</dbReference>
<evidence type="ECO:0000256" key="2">
    <source>
        <dbReference type="ARBA" id="ARBA00022645"/>
    </source>
</evidence>
<dbReference type="InterPro" id="IPR027461">
    <property type="entry name" value="Carboxypeptidase_A_C_sf"/>
</dbReference>
<sequence length="292" mass="30502">MKLAPGDLVAIVAPSGPVGAAALRRGVAILKGWGLRVRVAPHVAAVSGYLAGPDAARAADFTEAWTDPRVRGVLCARGGYGAQRMLDLIDWERLRQAGPKVFVGSSDITALHAALAHHLGQVTYFGPMPAGTALSRDRLTADTLHRALFTGLDALRAPAGEALVPGTARGVLHGGTITLLATSLGAPEGAPPAGDRIVFLEDVTEAPYRLDRSLTQLLRAGWFEGVTGIVLGSFVDCGPEEELRAMLTDRLGPLGVPILWGFPAGHGPTQLTLPFGVRAELSTATATLRFFG</sequence>
<feature type="domain" description="LD-carboxypeptidase N-terminal" evidence="7">
    <location>
        <begin position="9"/>
        <end position="126"/>
    </location>
</feature>
<dbReference type="PIRSF" id="PIRSF028757">
    <property type="entry name" value="LD-carboxypeptidase"/>
    <property type="match status" value="1"/>
</dbReference>
<feature type="active site" description="Charge relay system" evidence="6">
    <location>
        <position position="201"/>
    </location>
</feature>
<gene>
    <name evidence="9" type="ordered locus">Tcur_1664</name>
</gene>
<dbReference type="InterPro" id="IPR040449">
    <property type="entry name" value="Peptidase_S66_N"/>
</dbReference>